<comment type="caution">
    <text evidence="6">The sequence shown here is derived from an EMBL/GenBank/DDBJ whole genome shotgun (WGS) entry which is preliminary data.</text>
</comment>
<evidence type="ECO:0000256" key="2">
    <source>
        <dbReference type="ARBA" id="ARBA00022763"/>
    </source>
</evidence>
<gene>
    <name evidence="6" type="ORF">GCM10025789_05470</name>
</gene>
<dbReference type="Gene3D" id="3.10.300.10">
    <property type="entry name" value="Methylpurine-DNA glycosylase (MPG)"/>
    <property type="match status" value="1"/>
</dbReference>
<dbReference type="EC" id="3.2.2.-" evidence="5"/>
<dbReference type="PANTHER" id="PTHR10429">
    <property type="entry name" value="DNA-3-METHYLADENINE GLYCOSYLASE"/>
    <property type="match status" value="1"/>
</dbReference>
<dbReference type="PANTHER" id="PTHR10429:SF0">
    <property type="entry name" value="DNA-3-METHYLADENINE GLYCOSYLASE"/>
    <property type="match status" value="1"/>
</dbReference>
<name>A0ABP9F0D5_9ACTN</name>
<dbReference type="SUPFAM" id="SSF50486">
    <property type="entry name" value="FMT C-terminal domain-like"/>
    <property type="match status" value="1"/>
</dbReference>
<keyword evidence="2 5" id="KW-0227">DNA damage</keyword>
<reference evidence="7" key="1">
    <citation type="journal article" date="2019" name="Int. J. Syst. Evol. Microbiol.">
        <title>The Global Catalogue of Microorganisms (GCM) 10K type strain sequencing project: providing services to taxonomists for standard genome sequencing and annotation.</title>
        <authorList>
            <consortium name="The Broad Institute Genomics Platform"/>
            <consortium name="The Broad Institute Genome Sequencing Center for Infectious Disease"/>
            <person name="Wu L."/>
            <person name="Ma J."/>
        </authorList>
    </citation>
    <scope>NUCLEOTIDE SEQUENCE [LARGE SCALE GENOMIC DNA]</scope>
    <source>
        <strain evidence="7">JCM 19125</strain>
    </source>
</reference>
<evidence type="ECO:0000256" key="4">
    <source>
        <dbReference type="ARBA" id="ARBA00023204"/>
    </source>
</evidence>
<dbReference type="InterPro" id="IPR011034">
    <property type="entry name" value="Formyl_transferase-like_C_sf"/>
</dbReference>
<accession>A0ABP9F0D5</accession>
<evidence type="ECO:0000313" key="7">
    <source>
        <dbReference type="Proteomes" id="UP001501521"/>
    </source>
</evidence>
<evidence type="ECO:0000256" key="1">
    <source>
        <dbReference type="ARBA" id="ARBA00009232"/>
    </source>
</evidence>
<dbReference type="HAMAP" id="MF_00527">
    <property type="entry name" value="3MGH"/>
    <property type="match status" value="1"/>
</dbReference>
<dbReference type="CDD" id="cd00540">
    <property type="entry name" value="AAG"/>
    <property type="match status" value="1"/>
</dbReference>
<dbReference type="Proteomes" id="UP001501521">
    <property type="component" value="Unassembled WGS sequence"/>
</dbReference>
<dbReference type="Pfam" id="PF02245">
    <property type="entry name" value="Pur_DNA_glyco"/>
    <property type="match status" value="1"/>
</dbReference>
<proteinExistence type="inferred from homology"/>
<dbReference type="InterPro" id="IPR036995">
    <property type="entry name" value="MPG_sf"/>
</dbReference>
<evidence type="ECO:0000313" key="6">
    <source>
        <dbReference type="EMBL" id="GAA4891485.1"/>
    </source>
</evidence>
<dbReference type="NCBIfam" id="TIGR00567">
    <property type="entry name" value="3mg"/>
    <property type="match status" value="1"/>
</dbReference>
<sequence length="205" mass="21555">MLVPRDTSFTQLDPGALAALDLVATEARRLLGAHLTVEREPGAVTLRITEVEAYAGPHDPASHAYRGPNTRNAAMFGPPWHAYVYRHMGLHTCFNVKVGPAGTATGVLVRAGEVVEGVEIARARRAAKGRTRTDHDLAAGPARLTVALGITLDDTGAPLDGSTGLLLVPRQGPAPVTVSGPRVGISVATDYPLRFSIADDPTVSR</sequence>
<dbReference type="NCBIfam" id="NF002003">
    <property type="entry name" value="PRK00802.1-3"/>
    <property type="match status" value="1"/>
</dbReference>
<dbReference type="EMBL" id="BAABLV010000008">
    <property type="protein sequence ID" value="GAA4891485.1"/>
    <property type="molecule type" value="Genomic_DNA"/>
</dbReference>
<protein>
    <recommendedName>
        <fullName evidence="5">Putative 3-methyladenine DNA glycosylase</fullName>
        <ecNumber evidence="5">3.2.2.-</ecNumber>
    </recommendedName>
</protein>
<keyword evidence="4 5" id="KW-0234">DNA repair</keyword>
<dbReference type="InterPro" id="IPR003180">
    <property type="entry name" value="MPG"/>
</dbReference>
<comment type="similarity">
    <text evidence="1 5">Belongs to the DNA glycosylase MPG family.</text>
</comment>
<evidence type="ECO:0000256" key="3">
    <source>
        <dbReference type="ARBA" id="ARBA00022801"/>
    </source>
</evidence>
<dbReference type="RefSeq" id="WP_345578615.1">
    <property type="nucleotide sequence ID" value="NZ_BAABLV010000008.1"/>
</dbReference>
<keyword evidence="7" id="KW-1185">Reference proteome</keyword>
<organism evidence="6 7">
    <name type="scientific">Tessaracoccus lubricantis</name>
    <dbReference type="NCBI Taxonomy" id="545543"/>
    <lineage>
        <taxon>Bacteria</taxon>
        <taxon>Bacillati</taxon>
        <taxon>Actinomycetota</taxon>
        <taxon>Actinomycetes</taxon>
        <taxon>Propionibacteriales</taxon>
        <taxon>Propionibacteriaceae</taxon>
        <taxon>Tessaracoccus</taxon>
    </lineage>
</organism>
<evidence type="ECO:0000256" key="5">
    <source>
        <dbReference type="HAMAP-Rule" id="MF_00527"/>
    </source>
</evidence>
<keyword evidence="3 5" id="KW-0378">Hydrolase</keyword>